<dbReference type="InterPro" id="IPR038291">
    <property type="entry name" value="SAP30_C_sf"/>
</dbReference>
<keyword evidence="9" id="KW-0804">Transcription</keyword>
<dbReference type="GO" id="GO:0000118">
    <property type="term" value="C:histone deacetylase complex"/>
    <property type="evidence" value="ECO:0007669"/>
    <property type="project" value="TreeGrafter"/>
</dbReference>
<reference evidence="14" key="1">
    <citation type="submission" date="2022-01" db="EMBL/GenBank/DDBJ databases">
        <authorList>
            <person name="King R."/>
        </authorList>
    </citation>
    <scope>NUCLEOTIDE SEQUENCE</scope>
</reference>
<evidence type="ECO:0000256" key="3">
    <source>
        <dbReference type="ARBA" id="ARBA00022491"/>
    </source>
</evidence>
<sequence length="169" mass="19294">MNGIDSSDENEKMENEVCCLIDDGVKCNRIAGNASFSKRIQKGISQRKMKLSLDALARSQFICDYHKSKIQSARSMKRHQRTTISRDSDSGSDSESPEVDFYSLQVQTLRRYKKYYKVSTRPGLNKAQLADIISKHFMTIPVKEKEVLAYFIYTVKHSGQVQNNTKGLD</sequence>
<dbReference type="GO" id="GO:0003677">
    <property type="term" value="F:DNA binding"/>
    <property type="evidence" value="ECO:0007669"/>
    <property type="project" value="UniProtKB-KW"/>
</dbReference>
<evidence type="ECO:0000259" key="12">
    <source>
        <dbReference type="Pfam" id="PF13866"/>
    </source>
</evidence>
<keyword evidence="10" id="KW-0539">Nucleus</keyword>
<dbReference type="OrthoDB" id="510958at2759"/>
<keyword evidence="7" id="KW-0805">Transcription regulation</keyword>
<keyword evidence="8" id="KW-0238">DNA-binding</keyword>
<keyword evidence="4" id="KW-0479">Metal-binding</keyword>
<organism evidence="14 15">
    <name type="scientific">Chironomus riparius</name>
    <dbReference type="NCBI Taxonomy" id="315576"/>
    <lineage>
        <taxon>Eukaryota</taxon>
        <taxon>Metazoa</taxon>
        <taxon>Ecdysozoa</taxon>
        <taxon>Arthropoda</taxon>
        <taxon>Hexapoda</taxon>
        <taxon>Insecta</taxon>
        <taxon>Pterygota</taxon>
        <taxon>Neoptera</taxon>
        <taxon>Endopterygota</taxon>
        <taxon>Diptera</taxon>
        <taxon>Nematocera</taxon>
        <taxon>Chironomoidea</taxon>
        <taxon>Chironomidae</taxon>
        <taxon>Chironominae</taxon>
        <taxon>Chironomus</taxon>
    </lineage>
</organism>
<feature type="domain" description="Histone deacetylase complex subunit SAP30 zinc-finger" evidence="12">
    <location>
        <begin position="14"/>
        <end position="81"/>
    </location>
</feature>
<evidence type="ECO:0000256" key="2">
    <source>
        <dbReference type="ARBA" id="ARBA00006283"/>
    </source>
</evidence>
<evidence type="ECO:0000256" key="9">
    <source>
        <dbReference type="ARBA" id="ARBA00023163"/>
    </source>
</evidence>
<protein>
    <recommendedName>
        <fullName evidence="16">Histone deacetylase complex subunit SAP30 homolog</fullName>
    </recommendedName>
</protein>
<dbReference type="Pfam" id="PF13867">
    <property type="entry name" value="SAP30_Sin3_bdg"/>
    <property type="match status" value="1"/>
</dbReference>
<dbReference type="Gene3D" id="6.10.160.20">
    <property type="match status" value="1"/>
</dbReference>
<accession>A0A9N9SA05</accession>
<evidence type="ECO:0000256" key="5">
    <source>
        <dbReference type="ARBA" id="ARBA00022771"/>
    </source>
</evidence>
<feature type="domain" description="Histone deacetylase complex subunit SAP30 Sin3 binding" evidence="13">
    <location>
        <begin position="104"/>
        <end position="156"/>
    </location>
</feature>
<evidence type="ECO:0000313" key="14">
    <source>
        <dbReference type="EMBL" id="CAG9811820.1"/>
    </source>
</evidence>
<dbReference type="PANTHER" id="PTHR13286:SF6">
    <property type="entry name" value="HISTONE DEACETYLASE COMPLEX SUBUNIT SAP30L-RELATED"/>
    <property type="match status" value="1"/>
</dbReference>
<evidence type="ECO:0000256" key="6">
    <source>
        <dbReference type="ARBA" id="ARBA00022833"/>
    </source>
</evidence>
<dbReference type="InterPro" id="IPR025718">
    <property type="entry name" value="SAP30_Sin3-bd"/>
</dbReference>
<comment type="subcellular location">
    <subcellularLocation>
        <location evidence="1">Nucleus</location>
    </subcellularLocation>
</comment>
<feature type="region of interest" description="Disordered" evidence="11">
    <location>
        <begin position="73"/>
        <end position="97"/>
    </location>
</feature>
<evidence type="ECO:0000259" key="13">
    <source>
        <dbReference type="Pfam" id="PF13867"/>
    </source>
</evidence>
<dbReference type="InterPro" id="IPR025717">
    <property type="entry name" value="SAP30_zn-finger"/>
</dbReference>
<keyword evidence="15" id="KW-1185">Reference proteome</keyword>
<dbReference type="Gene3D" id="3.40.1800.30">
    <property type="match status" value="1"/>
</dbReference>
<evidence type="ECO:0000256" key="11">
    <source>
        <dbReference type="SAM" id="MobiDB-lite"/>
    </source>
</evidence>
<reference evidence="14" key="2">
    <citation type="submission" date="2022-10" db="EMBL/GenBank/DDBJ databases">
        <authorList>
            <consortium name="ENA_rothamsted_submissions"/>
            <consortium name="culmorum"/>
            <person name="King R."/>
        </authorList>
    </citation>
    <scope>NUCLEOTIDE SEQUENCE</scope>
</reference>
<evidence type="ECO:0000256" key="7">
    <source>
        <dbReference type="ARBA" id="ARBA00023015"/>
    </source>
</evidence>
<evidence type="ECO:0000256" key="1">
    <source>
        <dbReference type="ARBA" id="ARBA00004123"/>
    </source>
</evidence>
<keyword evidence="6" id="KW-0862">Zinc</keyword>
<name>A0A9N9SA05_9DIPT</name>
<dbReference type="Pfam" id="PF13866">
    <property type="entry name" value="zf-SAP30"/>
    <property type="match status" value="1"/>
</dbReference>
<evidence type="ECO:0000256" key="4">
    <source>
        <dbReference type="ARBA" id="ARBA00022723"/>
    </source>
</evidence>
<keyword evidence="5" id="KW-0863">Zinc-finger</keyword>
<dbReference type="GO" id="GO:0006355">
    <property type="term" value="P:regulation of DNA-templated transcription"/>
    <property type="evidence" value="ECO:0007669"/>
    <property type="project" value="TreeGrafter"/>
</dbReference>
<dbReference type="PANTHER" id="PTHR13286">
    <property type="entry name" value="SAP30"/>
    <property type="match status" value="1"/>
</dbReference>
<proteinExistence type="inferred from homology"/>
<dbReference type="InterPro" id="IPR024145">
    <property type="entry name" value="His_deAcase_SAP30/SAP30L"/>
</dbReference>
<evidence type="ECO:0000256" key="10">
    <source>
        <dbReference type="ARBA" id="ARBA00023242"/>
    </source>
</evidence>
<dbReference type="EMBL" id="OU895880">
    <property type="protein sequence ID" value="CAG9811820.1"/>
    <property type="molecule type" value="Genomic_DNA"/>
</dbReference>
<keyword evidence="3" id="KW-0678">Repressor</keyword>
<evidence type="ECO:0000313" key="15">
    <source>
        <dbReference type="Proteomes" id="UP001153620"/>
    </source>
</evidence>
<gene>
    <name evidence="14" type="ORF">CHIRRI_LOCUS14627</name>
</gene>
<evidence type="ECO:0008006" key="16">
    <source>
        <dbReference type="Google" id="ProtNLM"/>
    </source>
</evidence>
<dbReference type="AlphaFoldDB" id="A0A9N9SA05"/>
<dbReference type="GO" id="GO:0008270">
    <property type="term" value="F:zinc ion binding"/>
    <property type="evidence" value="ECO:0007669"/>
    <property type="project" value="UniProtKB-KW"/>
</dbReference>
<dbReference type="Proteomes" id="UP001153620">
    <property type="component" value="Chromosome 4"/>
</dbReference>
<comment type="similarity">
    <text evidence="2">Belongs to the SAP30 family.</text>
</comment>
<dbReference type="GO" id="GO:0003712">
    <property type="term" value="F:transcription coregulator activity"/>
    <property type="evidence" value="ECO:0007669"/>
    <property type="project" value="TreeGrafter"/>
</dbReference>
<evidence type="ECO:0000256" key="8">
    <source>
        <dbReference type="ARBA" id="ARBA00023125"/>
    </source>
</evidence>